<organism evidence="1 2">
    <name type="scientific">Campylobacter devanensis</name>
    <dbReference type="NCBI Taxonomy" id="3161138"/>
    <lineage>
        <taxon>Bacteria</taxon>
        <taxon>Pseudomonadati</taxon>
        <taxon>Campylobacterota</taxon>
        <taxon>Epsilonproteobacteria</taxon>
        <taxon>Campylobacterales</taxon>
        <taxon>Campylobacteraceae</taxon>
        <taxon>Campylobacter</taxon>
    </lineage>
</organism>
<dbReference type="OrthoDB" id="5361315at2"/>
<dbReference type="Proteomes" id="UP000194309">
    <property type="component" value="Chromosome"/>
</dbReference>
<dbReference type="AlphaFoldDB" id="A0A1X9SS45"/>
<gene>
    <name evidence="1" type="ORF">CIGN_0768</name>
</gene>
<protein>
    <submittedName>
        <fullName evidence="1">Uncharacterized protein</fullName>
    </submittedName>
</protein>
<reference evidence="1 2" key="1">
    <citation type="journal article" date="2017" name="Genome Biol. Evol.">
        <title>Comparative Genomic Analysis Identifies a Campylobacter Clade Deficient in Selenium Metabolism.</title>
        <authorList>
            <person name="Miller W.G."/>
            <person name="Yee E."/>
            <person name="Lopes B.S."/>
            <person name="Chapman M.H."/>
            <person name="Huynh S."/>
            <person name="Bono J.L."/>
            <person name="Parker C.T."/>
            <person name="Strachan N.J.C."/>
            <person name="Forbes K.J."/>
        </authorList>
    </citation>
    <scope>NUCLEOTIDE SEQUENCE [LARGE SCALE GENOMIC DNA]</scope>
    <source>
        <strain evidence="1 2">NCTC 13003</strain>
    </source>
</reference>
<dbReference type="STRING" id="1660064.CIGN_0768"/>
<accession>A0A381D9M1</accession>
<evidence type="ECO:0000313" key="1">
    <source>
        <dbReference type="EMBL" id="ARQ99057.1"/>
    </source>
</evidence>
<evidence type="ECO:0000313" key="2">
    <source>
        <dbReference type="Proteomes" id="UP000194309"/>
    </source>
</evidence>
<dbReference type="EMBL" id="CP018788">
    <property type="protein sequence ID" value="ARQ99057.1"/>
    <property type="molecule type" value="Genomic_DNA"/>
</dbReference>
<keyword evidence="2" id="KW-1185">Reference proteome</keyword>
<sequence>MQINNISKYQNEVYGTSKHYKSDAEFKDILSQMLQSDSKSSSVDSVDTFRDNINKYGIMNTVNIMNNEKIEKQLEIKRAELLKALDVSNMNPSDKAAALASIEETLDRYKKDLQKLNSAYDSEKLENSSLKKLFAVI</sequence>
<name>A0A1X9SS45_9BACT</name>
<accession>A0A1X9SS45</accession>
<proteinExistence type="predicted"/>
<dbReference type="KEGG" id="cdev:CIGN_0768"/>